<evidence type="ECO:0000313" key="4">
    <source>
        <dbReference type="EMBL" id="GAA4236551.1"/>
    </source>
</evidence>
<dbReference type="InterPro" id="IPR020556">
    <property type="entry name" value="Amidase_CS"/>
</dbReference>
<feature type="compositionally biased region" description="Low complexity" evidence="2">
    <location>
        <begin position="151"/>
        <end position="163"/>
    </location>
</feature>
<dbReference type="Proteomes" id="UP001501710">
    <property type="component" value="Unassembled WGS sequence"/>
</dbReference>
<protein>
    <submittedName>
        <fullName evidence="4">Amidase</fullName>
    </submittedName>
</protein>
<dbReference type="InterPro" id="IPR023631">
    <property type="entry name" value="Amidase_dom"/>
</dbReference>
<dbReference type="SUPFAM" id="SSF75304">
    <property type="entry name" value="Amidase signature (AS) enzymes"/>
    <property type="match status" value="1"/>
</dbReference>
<evidence type="ECO:0000256" key="1">
    <source>
        <dbReference type="ARBA" id="ARBA00009199"/>
    </source>
</evidence>
<feature type="domain" description="Amidase" evidence="3">
    <location>
        <begin position="30"/>
        <end position="447"/>
    </location>
</feature>
<evidence type="ECO:0000259" key="3">
    <source>
        <dbReference type="Pfam" id="PF01425"/>
    </source>
</evidence>
<dbReference type="InterPro" id="IPR000120">
    <property type="entry name" value="Amidase"/>
</dbReference>
<dbReference type="NCBIfam" id="NF004815">
    <property type="entry name" value="PRK06169.1"/>
    <property type="match status" value="1"/>
</dbReference>
<dbReference type="EMBL" id="BAABAS010000015">
    <property type="protein sequence ID" value="GAA4236551.1"/>
    <property type="molecule type" value="Genomic_DNA"/>
</dbReference>
<evidence type="ECO:0000313" key="5">
    <source>
        <dbReference type="Proteomes" id="UP001501710"/>
    </source>
</evidence>
<feature type="region of interest" description="Disordered" evidence="2">
    <location>
        <begin position="144"/>
        <end position="163"/>
    </location>
</feature>
<dbReference type="PIRSF" id="PIRSF001221">
    <property type="entry name" value="Amidase_fungi"/>
    <property type="match status" value="1"/>
</dbReference>
<feature type="region of interest" description="Disordered" evidence="2">
    <location>
        <begin position="456"/>
        <end position="506"/>
    </location>
</feature>
<keyword evidence="5" id="KW-1185">Reference proteome</keyword>
<comment type="similarity">
    <text evidence="1">Belongs to the amidase family.</text>
</comment>
<feature type="compositionally biased region" description="Basic and acidic residues" evidence="2">
    <location>
        <begin position="456"/>
        <end position="492"/>
    </location>
</feature>
<dbReference type="PANTHER" id="PTHR11895">
    <property type="entry name" value="TRANSAMIDASE"/>
    <property type="match status" value="1"/>
</dbReference>
<dbReference type="PANTHER" id="PTHR11895:SF7">
    <property type="entry name" value="GLUTAMYL-TRNA(GLN) AMIDOTRANSFERASE SUBUNIT A, MITOCHONDRIAL"/>
    <property type="match status" value="1"/>
</dbReference>
<reference evidence="5" key="1">
    <citation type="journal article" date="2019" name="Int. J. Syst. Evol. Microbiol.">
        <title>The Global Catalogue of Microorganisms (GCM) 10K type strain sequencing project: providing services to taxonomists for standard genome sequencing and annotation.</title>
        <authorList>
            <consortium name="The Broad Institute Genomics Platform"/>
            <consortium name="The Broad Institute Genome Sequencing Center for Infectious Disease"/>
            <person name="Wu L."/>
            <person name="Ma J."/>
        </authorList>
    </citation>
    <scope>NUCLEOTIDE SEQUENCE [LARGE SCALE GENOMIC DNA]</scope>
    <source>
        <strain evidence="5">JCM 17440</strain>
    </source>
</reference>
<accession>A0ABP8CAK5</accession>
<proteinExistence type="inferred from homology"/>
<dbReference type="Pfam" id="PF01425">
    <property type="entry name" value="Amidase"/>
    <property type="match status" value="1"/>
</dbReference>
<dbReference type="RefSeq" id="WP_344900008.1">
    <property type="nucleotide sequence ID" value="NZ_BAABAS010000015.1"/>
</dbReference>
<organism evidence="4 5">
    <name type="scientific">Actinomadura meridiana</name>
    <dbReference type="NCBI Taxonomy" id="559626"/>
    <lineage>
        <taxon>Bacteria</taxon>
        <taxon>Bacillati</taxon>
        <taxon>Actinomycetota</taxon>
        <taxon>Actinomycetes</taxon>
        <taxon>Streptosporangiales</taxon>
        <taxon>Thermomonosporaceae</taxon>
        <taxon>Actinomadura</taxon>
    </lineage>
</organism>
<dbReference type="PROSITE" id="PS00571">
    <property type="entry name" value="AMIDASES"/>
    <property type="match status" value="1"/>
</dbReference>
<gene>
    <name evidence="4" type="ORF">GCM10022254_46460</name>
</gene>
<name>A0ABP8CAK5_9ACTN</name>
<sequence length="506" mass="53266">MVGDLTYAPTAGELVSAYAAGTLSPVEAANAALAVIRDRDADCNAYVLVDPERALASARAAERRWRDGSPLGPLDGVPMSIKDLFLTRGWPTLRGSRRIDPDQPWDVDSPVAARLREGGLVLLGKTTTPEMGWKGVCDNPLTGITRNPWDTSRTSGGSSGGSAAAIATGMGPLSVGTDGGGSIRIPAAFCGVVGFKPTHGRVPQYPLSSLAVLAHAGPMARTVDDVALLLDALAMPDHRDPYDLGHHDGPYSAAIDRDVRGVTAAFSADFGYVRVDPEIAAAVASAARALQDAGMRVEQADPGFPDPLPAFDVLWCAGAARWLDVFDARADDVDPGLRAVIERGLTYSAGDYLAAEAERLALGVRMGEFHTRHDVLITPTVPIPAFEAGHDVPPGSGLTDWPEWTPFTYPFNMTHQPAITVPIGFTAAGLPIGLQIVGPRHAEALVLAVARAVERTRPDDVERTRPGDAEGTRPDDAEGTRPSDVERARPGADGRPSARRTTGAAP</sequence>
<comment type="caution">
    <text evidence="4">The sequence shown here is derived from an EMBL/GenBank/DDBJ whole genome shotgun (WGS) entry which is preliminary data.</text>
</comment>
<dbReference type="InterPro" id="IPR036928">
    <property type="entry name" value="AS_sf"/>
</dbReference>
<evidence type="ECO:0000256" key="2">
    <source>
        <dbReference type="SAM" id="MobiDB-lite"/>
    </source>
</evidence>
<dbReference type="Gene3D" id="3.90.1300.10">
    <property type="entry name" value="Amidase signature (AS) domain"/>
    <property type="match status" value="1"/>
</dbReference>